<evidence type="ECO:0000313" key="1">
    <source>
        <dbReference type="EMBL" id="SDJ60200.1"/>
    </source>
</evidence>
<organism evidence="1 2">
    <name type="scientific">Lentzea albidocapillata subsp. violacea</name>
    <dbReference type="NCBI Taxonomy" id="128104"/>
    <lineage>
        <taxon>Bacteria</taxon>
        <taxon>Bacillati</taxon>
        <taxon>Actinomycetota</taxon>
        <taxon>Actinomycetes</taxon>
        <taxon>Pseudonocardiales</taxon>
        <taxon>Pseudonocardiaceae</taxon>
        <taxon>Lentzea</taxon>
    </lineage>
</organism>
<proteinExistence type="predicted"/>
<dbReference type="RefSeq" id="WP_090004927.1">
    <property type="nucleotide sequence ID" value="NZ_FNET01000002.1"/>
</dbReference>
<accession>A0A1G8V4U8</accession>
<evidence type="ECO:0000313" key="2">
    <source>
        <dbReference type="Proteomes" id="UP000199682"/>
    </source>
</evidence>
<reference evidence="2" key="1">
    <citation type="submission" date="2016-10" db="EMBL/GenBank/DDBJ databases">
        <authorList>
            <person name="Varghese N."/>
            <person name="Submissions S."/>
        </authorList>
    </citation>
    <scope>NUCLEOTIDE SEQUENCE [LARGE SCALE GENOMIC DNA]</scope>
    <source>
        <strain evidence="2">DSM 44796</strain>
    </source>
</reference>
<protein>
    <submittedName>
        <fullName evidence="1">Uncharacterized protein</fullName>
    </submittedName>
</protein>
<dbReference type="Proteomes" id="UP000199682">
    <property type="component" value="Unassembled WGS sequence"/>
</dbReference>
<name>A0A1G8V4U8_9PSEU</name>
<dbReference type="EMBL" id="FNET01000002">
    <property type="protein sequence ID" value="SDJ60200.1"/>
    <property type="molecule type" value="Genomic_DNA"/>
</dbReference>
<dbReference type="AlphaFoldDB" id="A0A1G8V4U8"/>
<gene>
    <name evidence="1" type="ORF">SAMN04488074_102488</name>
</gene>
<sequence length="249" mass="27827">MKQCINCMTRLPRKEVTEVAWCALCAPCLQVVSDQMKVLHDRPGGAPVQIQQCGWCGVARSCGVGWRTRCLVCLDDRSVPDPAVQKIAHRLELDGTWRENSEFIAATTVKVRLAKYFRPGLTVLATDVHGLPWTGYRWLTKSHGTWGRDDETGEVRQLRRVRGEEGLLYLVRYGTVLKFGRGTADRVSAHVAQGAVPVIVLSAPSEQVVVARDRLKRLHRGEMVSQRTPVDLFAVLPDGLDVTDRFPRS</sequence>